<dbReference type="KEGG" id="gsn:YC6258_03518"/>
<dbReference type="Gene3D" id="3.40.50.2300">
    <property type="match status" value="2"/>
</dbReference>
<evidence type="ECO:0000256" key="2">
    <source>
        <dbReference type="ARBA" id="ARBA00023125"/>
    </source>
</evidence>
<dbReference type="PANTHER" id="PTHR30146">
    <property type="entry name" value="LACI-RELATED TRANSCRIPTIONAL REPRESSOR"/>
    <property type="match status" value="1"/>
</dbReference>
<dbReference type="GO" id="GO:0000976">
    <property type="term" value="F:transcription cis-regulatory region binding"/>
    <property type="evidence" value="ECO:0007669"/>
    <property type="project" value="TreeGrafter"/>
</dbReference>
<evidence type="ECO:0000313" key="6">
    <source>
        <dbReference type="Proteomes" id="UP000032266"/>
    </source>
</evidence>
<dbReference type="AlphaFoldDB" id="A0A0C5VYR8"/>
<protein>
    <submittedName>
        <fullName evidence="5">Transcriptional regulator</fullName>
    </submittedName>
</protein>
<accession>A0A0C5VYR8</accession>
<organism evidence="5 6">
    <name type="scientific">Gynuella sunshinyii YC6258</name>
    <dbReference type="NCBI Taxonomy" id="1445510"/>
    <lineage>
        <taxon>Bacteria</taxon>
        <taxon>Pseudomonadati</taxon>
        <taxon>Pseudomonadota</taxon>
        <taxon>Gammaproteobacteria</taxon>
        <taxon>Oceanospirillales</taxon>
        <taxon>Saccharospirillaceae</taxon>
        <taxon>Gynuella</taxon>
    </lineage>
</organism>
<dbReference type="RefSeq" id="WP_044617814.1">
    <property type="nucleotide sequence ID" value="NZ_CP007142.1"/>
</dbReference>
<dbReference type="CDD" id="cd01392">
    <property type="entry name" value="HTH_LacI"/>
    <property type="match status" value="1"/>
</dbReference>
<dbReference type="InterPro" id="IPR000843">
    <property type="entry name" value="HTH_LacI"/>
</dbReference>
<dbReference type="InterPro" id="IPR028082">
    <property type="entry name" value="Peripla_BP_I"/>
</dbReference>
<keyword evidence="2" id="KW-0238">DNA-binding</keyword>
<evidence type="ECO:0000313" key="5">
    <source>
        <dbReference type="EMBL" id="AJQ95554.1"/>
    </source>
</evidence>
<dbReference type="SUPFAM" id="SSF47413">
    <property type="entry name" value="lambda repressor-like DNA-binding domains"/>
    <property type="match status" value="1"/>
</dbReference>
<dbReference type="Proteomes" id="UP000032266">
    <property type="component" value="Chromosome"/>
</dbReference>
<dbReference type="SUPFAM" id="SSF53822">
    <property type="entry name" value="Periplasmic binding protein-like I"/>
    <property type="match status" value="1"/>
</dbReference>
<dbReference type="PROSITE" id="PS50932">
    <property type="entry name" value="HTH_LACI_2"/>
    <property type="match status" value="1"/>
</dbReference>
<keyword evidence="3" id="KW-0804">Transcription</keyword>
<evidence type="ECO:0000256" key="1">
    <source>
        <dbReference type="ARBA" id="ARBA00023015"/>
    </source>
</evidence>
<dbReference type="EMBL" id="CP007142">
    <property type="protein sequence ID" value="AJQ95554.1"/>
    <property type="molecule type" value="Genomic_DNA"/>
</dbReference>
<name>A0A0C5VYR8_9GAMM</name>
<dbReference type="OrthoDB" id="6619319at2"/>
<dbReference type="CDD" id="cd20009">
    <property type="entry name" value="PBP1_RafR-like"/>
    <property type="match status" value="1"/>
</dbReference>
<proteinExistence type="predicted"/>
<dbReference type="SMART" id="SM00354">
    <property type="entry name" value="HTH_LACI"/>
    <property type="match status" value="1"/>
</dbReference>
<feature type="domain" description="HTH lacI-type" evidence="4">
    <location>
        <begin position="14"/>
        <end position="68"/>
    </location>
</feature>
<dbReference type="Pfam" id="PF13377">
    <property type="entry name" value="Peripla_BP_3"/>
    <property type="match status" value="1"/>
</dbReference>
<dbReference type="Pfam" id="PF00356">
    <property type="entry name" value="LacI"/>
    <property type="match status" value="1"/>
</dbReference>
<keyword evidence="1" id="KW-0805">Transcription regulation</keyword>
<dbReference type="HOGENOM" id="CLU_037628_6_1_6"/>
<dbReference type="InterPro" id="IPR046335">
    <property type="entry name" value="LacI/GalR-like_sensor"/>
</dbReference>
<reference evidence="5 6" key="1">
    <citation type="submission" date="2014-01" db="EMBL/GenBank/DDBJ databases">
        <title>Full genme sequencing of cellulolytic bacterium Gynuella sunshinyii YC6258T gen. nov., sp. nov.</title>
        <authorList>
            <person name="Khan H."/>
            <person name="Chung E.J."/>
            <person name="Chung Y.R."/>
        </authorList>
    </citation>
    <scope>NUCLEOTIDE SEQUENCE [LARGE SCALE GENOMIC DNA]</scope>
    <source>
        <strain evidence="5 6">YC6258</strain>
    </source>
</reference>
<dbReference type="Gene3D" id="1.10.260.40">
    <property type="entry name" value="lambda repressor-like DNA-binding domains"/>
    <property type="match status" value="1"/>
</dbReference>
<dbReference type="PANTHER" id="PTHR30146:SF109">
    <property type="entry name" value="HTH-TYPE TRANSCRIPTIONAL REGULATOR GALS"/>
    <property type="match status" value="1"/>
</dbReference>
<sequence>MEQSKNTLPGRPRTTLKTLAEHLGLSITTVSRALKNGDEVRPDTIARVQKVAQELGYRPNTSGLGLKTGKTHVIALIMPVLKPGEIVGDVGTLPLIEGLTAALTDTPYHLTIIPHRPEQDELEPVKYVVEHGLADGIILNTTRSLDERVKYLYAEDFPFVTFGRTELSIQHAFYDTDNADFSYRAARFMIQRGRKRLMMLTPPKDFLYSWHRLTGFKRALQESGLPYTEHRQIFIESNAVDYRSLSQQLNNSEWSPDGYICGTEISAMGIMAGLHDAGIQVGIECDVVTMETSPLPEYFRVPICGFHQDLHQVGRELSRLLLAQLEQNTPISQLQVIETAEFINRIDL</sequence>
<dbReference type="STRING" id="1445510.YC6258_03518"/>
<dbReference type="GO" id="GO:0003700">
    <property type="term" value="F:DNA-binding transcription factor activity"/>
    <property type="evidence" value="ECO:0007669"/>
    <property type="project" value="TreeGrafter"/>
</dbReference>
<keyword evidence="6" id="KW-1185">Reference proteome</keyword>
<dbReference type="InterPro" id="IPR010982">
    <property type="entry name" value="Lambda_DNA-bd_dom_sf"/>
</dbReference>
<gene>
    <name evidence="5" type="ORF">YC6258_03518</name>
</gene>
<evidence type="ECO:0000256" key="3">
    <source>
        <dbReference type="ARBA" id="ARBA00023163"/>
    </source>
</evidence>
<evidence type="ECO:0000259" key="4">
    <source>
        <dbReference type="PROSITE" id="PS50932"/>
    </source>
</evidence>